<dbReference type="OrthoDB" id="3597695at2759"/>
<evidence type="ECO:0000256" key="1">
    <source>
        <dbReference type="SAM" id="Coils"/>
    </source>
</evidence>
<comment type="caution">
    <text evidence="3">The sequence shown here is derived from an EMBL/GenBank/DDBJ whole genome shotgun (WGS) entry which is preliminary data.</text>
</comment>
<feature type="region of interest" description="Disordered" evidence="2">
    <location>
        <begin position="133"/>
        <end position="263"/>
    </location>
</feature>
<dbReference type="Proteomes" id="UP000566819">
    <property type="component" value="Unassembled WGS sequence"/>
</dbReference>
<keyword evidence="1" id="KW-0175">Coiled coil</keyword>
<dbReference type="EMBL" id="JAAMPI010000024">
    <property type="protein sequence ID" value="KAF4637414.1"/>
    <property type="molecule type" value="Genomic_DNA"/>
</dbReference>
<name>A0A8H4RWQ9_9HELO</name>
<feature type="coiled-coil region" evidence="1">
    <location>
        <begin position="59"/>
        <end position="116"/>
    </location>
</feature>
<feature type="region of interest" description="Disordered" evidence="2">
    <location>
        <begin position="1"/>
        <end position="49"/>
    </location>
</feature>
<dbReference type="AlphaFoldDB" id="A0A8H4RWQ9"/>
<feature type="compositionally biased region" description="Basic residues" evidence="2">
    <location>
        <begin position="251"/>
        <end position="263"/>
    </location>
</feature>
<keyword evidence="4" id="KW-1185">Reference proteome</keyword>
<proteinExistence type="predicted"/>
<organism evidence="3 4">
    <name type="scientific">Cudoniella acicularis</name>
    <dbReference type="NCBI Taxonomy" id="354080"/>
    <lineage>
        <taxon>Eukaryota</taxon>
        <taxon>Fungi</taxon>
        <taxon>Dikarya</taxon>
        <taxon>Ascomycota</taxon>
        <taxon>Pezizomycotina</taxon>
        <taxon>Leotiomycetes</taxon>
        <taxon>Helotiales</taxon>
        <taxon>Tricladiaceae</taxon>
        <taxon>Cudoniella</taxon>
    </lineage>
</organism>
<protein>
    <submittedName>
        <fullName evidence="3">Uncharacterized protein</fullName>
    </submittedName>
</protein>
<gene>
    <name evidence="3" type="ORF">G7Y89_g671</name>
</gene>
<sequence length="263" mass="30291">MPRIETSIETDGNPLSADSSEFSDNYDERGAPVPDDPEEWQRWGQQTLGKDWDADITARRRAAQIARDEEKERERIEKEKVDVIRELYDTDRREYNRRMKAHNLEMQRRAAQAEDKSNPVKAVVQGDWEAFLEATTTDKQTDARAESMELSQSRSHPQKPRRARIVKSTARDQKRPASTLAEALVDEEREQRKVPATKRASRRIAHEPVQHGMFAEPSRSTRKRNSTAPRNHASPKKSTLVEAAKPQGWAHRLRPRKQKQPGG</sequence>
<evidence type="ECO:0000256" key="2">
    <source>
        <dbReference type="SAM" id="MobiDB-lite"/>
    </source>
</evidence>
<reference evidence="3 4" key="1">
    <citation type="submission" date="2020-03" db="EMBL/GenBank/DDBJ databases">
        <title>Draft Genome Sequence of Cudoniella acicularis.</title>
        <authorList>
            <person name="Buettner E."/>
            <person name="Kellner H."/>
        </authorList>
    </citation>
    <scope>NUCLEOTIDE SEQUENCE [LARGE SCALE GENOMIC DNA]</scope>
    <source>
        <strain evidence="3 4">DSM 108380</strain>
    </source>
</reference>
<accession>A0A8H4RWQ9</accession>
<feature type="compositionally biased region" description="Basic residues" evidence="2">
    <location>
        <begin position="156"/>
        <end position="165"/>
    </location>
</feature>
<evidence type="ECO:0000313" key="4">
    <source>
        <dbReference type="Proteomes" id="UP000566819"/>
    </source>
</evidence>
<evidence type="ECO:0000313" key="3">
    <source>
        <dbReference type="EMBL" id="KAF4637414.1"/>
    </source>
</evidence>